<dbReference type="SMART" id="SM00471">
    <property type="entry name" value="HDc"/>
    <property type="match status" value="1"/>
</dbReference>
<dbReference type="AlphaFoldDB" id="A0A254Q0U2"/>
<dbReference type="Gene3D" id="1.10.3210.10">
    <property type="entry name" value="Hypothetical protein af1432"/>
    <property type="match status" value="1"/>
</dbReference>
<dbReference type="CDD" id="cd00077">
    <property type="entry name" value="HDc"/>
    <property type="match status" value="1"/>
</dbReference>
<feature type="transmembrane region" description="Helical" evidence="1">
    <location>
        <begin position="98"/>
        <end position="121"/>
    </location>
</feature>
<feature type="transmembrane region" description="Helical" evidence="1">
    <location>
        <begin position="39"/>
        <end position="58"/>
    </location>
</feature>
<keyword evidence="1" id="KW-0812">Transmembrane</keyword>
<accession>A0A254Q0U2</accession>
<dbReference type="SUPFAM" id="SSF109604">
    <property type="entry name" value="HD-domain/PDEase-like"/>
    <property type="match status" value="1"/>
</dbReference>
<dbReference type="OrthoDB" id="9774747at2"/>
<dbReference type="Proteomes" id="UP000198104">
    <property type="component" value="Unassembled WGS sequence"/>
</dbReference>
<feature type="transmembrane region" description="Helical" evidence="1">
    <location>
        <begin position="158"/>
        <end position="182"/>
    </location>
</feature>
<protein>
    <recommendedName>
        <fullName evidence="2">HD-GYP domain-containing protein</fullName>
    </recommendedName>
</protein>
<dbReference type="PROSITE" id="PS51832">
    <property type="entry name" value="HD_GYP"/>
    <property type="match status" value="1"/>
</dbReference>
<name>A0A254Q0U2_9BURK</name>
<evidence type="ECO:0000313" key="4">
    <source>
        <dbReference type="Proteomes" id="UP000198104"/>
    </source>
</evidence>
<reference evidence="3 4" key="1">
    <citation type="submission" date="2017-05" db="EMBL/GenBank/DDBJ databases">
        <title>Polynucleobacter sp. MWH-K35W1 isolated from the permanently anoxic monimolimnion of a meromictic lake.</title>
        <authorList>
            <person name="Hahn M.W."/>
        </authorList>
    </citation>
    <scope>NUCLEOTIDE SEQUENCE [LARGE SCALE GENOMIC DNA]</scope>
    <source>
        <strain evidence="3 4">MWH-K35W1</strain>
    </source>
</reference>
<dbReference type="PANTHER" id="PTHR45228">
    <property type="entry name" value="CYCLIC DI-GMP PHOSPHODIESTERASE TM_0186-RELATED"/>
    <property type="match status" value="1"/>
</dbReference>
<dbReference type="PANTHER" id="PTHR45228:SF5">
    <property type="entry name" value="CYCLIC DI-GMP PHOSPHODIESTERASE VC_1348-RELATED"/>
    <property type="match status" value="1"/>
</dbReference>
<dbReference type="Pfam" id="PF13487">
    <property type="entry name" value="HD_5"/>
    <property type="match status" value="1"/>
</dbReference>
<feature type="transmembrane region" description="Helical" evidence="1">
    <location>
        <begin position="64"/>
        <end position="86"/>
    </location>
</feature>
<evidence type="ECO:0000256" key="1">
    <source>
        <dbReference type="SAM" id="Phobius"/>
    </source>
</evidence>
<dbReference type="InterPro" id="IPR052020">
    <property type="entry name" value="Cyclic_di-GMP/3'3'-cGAMP_PDE"/>
</dbReference>
<comment type="caution">
    <text evidence="3">The sequence shown here is derived from an EMBL/GenBank/DDBJ whole genome shotgun (WGS) entry which is preliminary data.</text>
</comment>
<keyword evidence="4" id="KW-1185">Reference proteome</keyword>
<feature type="transmembrane region" description="Helical" evidence="1">
    <location>
        <begin position="127"/>
        <end position="146"/>
    </location>
</feature>
<dbReference type="RefSeq" id="WP_088528306.1">
    <property type="nucleotide sequence ID" value="NZ_NGUO01000026.1"/>
</dbReference>
<organism evidence="3 4">
    <name type="scientific">Polynucleobacter aenigmaticus</name>
    <dbReference type="NCBI Taxonomy" id="1743164"/>
    <lineage>
        <taxon>Bacteria</taxon>
        <taxon>Pseudomonadati</taxon>
        <taxon>Pseudomonadota</taxon>
        <taxon>Betaproteobacteria</taxon>
        <taxon>Burkholderiales</taxon>
        <taxon>Burkholderiaceae</taxon>
        <taxon>Polynucleobacter</taxon>
    </lineage>
</organism>
<evidence type="ECO:0000313" key="3">
    <source>
        <dbReference type="EMBL" id="OWS69022.1"/>
    </source>
</evidence>
<feature type="domain" description="HD-GYP" evidence="2">
    <location>
        <begin position="242"/>
        <end position="453"/>
    </location>
</feature>
<gene>
    <name evidence="3" type="ORF">CBI30_10830</name>
</gene>
<sequence>MINSTPTLITSLFLFFGIFSFAGAYLLLSTYKNYNQSYISIWAIGCFLIGVATVFLSLKGILPNFATFMLGNGFNIAAYVFFYYSYQNLVGKQIYLKWIALKALIAALFFLAALILVGEYFDVKYQPAIVAIGGLVFNFTVFLPALKIYKQLQIQVALGLLITFFLSGLVWVVRFIMILFYGLGFVYEGGLTNAITFILLCIFGILRFMFFTSLAGTIEWGKKEELITENHLIKMELANKNLAQSELQLLASLSALAMARDNETGNHIIRTQNYVKVLALRLQADGYYVDRLSDHAIELLFNAAPLHDIGKIGIPDLILLKQGPLTDEEWTIMKTHTLIGESELSTLEIKRDDESGVVAKAILIAGAHHEKWDGSGYPRGLAGEAIPIEARIMSVADMYDALVSKRIYKNAWTHEQAIQEIVSKGNTYFDPVIVNAFIAEQNSFKEISRNYQDS</sequence>
<dbReference type="InterPro" id="IPR003607">
    <property type="entry name" value="HD/PDEase_dom"/>
</dbReference>
<keyword evidence="1" id="KW-0472">Membrane</keyword>
<feature type="transmembrane region" description="Helical" evidence="1">
    <location>
        <begin position="194"/>
        <end position="215"/>
    </location>
</feature>
<dbReference type="GO" id="GO:0008081">
    <property type="term" value="F:phosphoric diester hydrolase activity"/>
    <property type="evidence" value="ECO:0007669"/>
    <property type="project" value="UniProtKB-ARBA"/>
</dbReference>
<dbReference type="EMBL" id="NGUO01000026">
    <property type="protein sequence ID" value="OWS69022.1"/>
    <property type="molecule type" value="Genomic_DNA"/>
</dbReference>
<keyword evidence="1" id="KW-1133">Transmembrane helix</keyword>
<evidence type="ECO:0000259" key="2">
    <source>
        <dbReference type="PROSITE" id="PS51832"/>
    </source>
</evidence>
<proteinExistence type="predicted"/>
<dbReference type="InterPro" id="IPR037522">
    <property type="entry name" value="HD_GYP_dom"/>
</dbReference>
<feature type="transmembrane region" description="Helical" evidence="1">
    <location>
        <begin position="6"/>
        <end position="27"/>
    </location>
</feature>